<dbReference type="GO" id="GO:0008843">
    <property type="term" value="F:endochitinase activity"/>
    <property type="evidence" value="ECO:0007669"/>
    <property type="project" value="UniProtKB-EC"/>
</dbReference>
<dbReference type="AlphaFoldDB" id="A0AAX4I7S4"/>
<dbReference type="Gene3D" id="3.10.50.10">
    <property type="match status" value="1"/>
</dbReference>
<sequence length="202" mass="22322">MASSAGNREMFIDGLIKFMASYGFDGMDLGWEYPTADDRGGTADDTANFVLLCDEIKAAFGSRFGYSITLQASYWYLQSFDLAGMQAFVDWFNIMCYDIHGVWDAMAPRNSSALSSLRALISRRSTFSGARASNPRRLFWVKGPNGVCRFSGSAKEGPCSKASGILTLQEIFDIIEEKNLKPQFDEKAGVKCDYLPGVCDEV</sequence>
<dbReference type="GO" id="GO:0008061">
    <property type="term" value="F:chitin binding"/>
    <property type="evidence" value="ECO:0007669"/>
    <property type="project" value="InterPro"/>
</dbReference>
<reference evidence="5" key="1">
    <citation type="journal article" date="2023" name="bioRxiv">
        <title>Complete genome of the Medicago anthracnose fungus, Colletotrichum destructivum, reveals a mini-chromosome-like region within a core chromosome.</title>
        <authorList>
            <person name="Lapalu N."/>
            <person name="Simon A."/>
            <person name="Lu A."/>
            <person name="Plaumann P.-L."/>
            <person name="Amselem J."/>
            <person name="Pigne S."/>
            <person name="Auger A."/>
            <person name="Koch C."/>
            <person name="Dallery J.-F."/>
            <person name="O'Connell R.J."/>
        </authorList>
    </citation>
    <scope>NUCLEOTIDE SEQUENCE [LARGE SCALE GENOMIC DNA]</scope>
    <source>
        <strain evidence="5">CBS 520.97</strain>
    </source>
</reference>
<evidence type="ECO:0000313" key="4">
    <source>
        <dbReference type="EMBL" id="WQF79435.1"/>
    </source>
</evidence>
<keyword evidence="4" id="KW-0378">Hydrolase</keyword>
<keyword evidence="5" id="KW-1185">Reference proteome</keyword>
<dbReference type="Gene3D" id="3.20.20.80">
    <property type="entry name" value="Glycosidases"/>
    <property type="match status" value="1"/>
</dbReference>
<protein>
    <recommendedName>
        <fullName evidence="2">chitinase</fullName>
        <ecNumber evidence="2">3.2.1.14</ecNumber>
    </recommendedName>
</protein>
<proteinExistence type="inferred from homology"/>
<evidence type="ECO:0000259" key="3">
    <source>
        <dbReference type="PROSITE" id="PS51910"/>
    </source>
</evidence>
<dbReference type="SMART" id="SM00636">
    <property type="entry name" value="Glyco_18"/>
    <property type="match status" value="1"/>
</dbReference>
<dbReference type="SUPFAM" id="SSF51445">
    <property type="entry name" value="(Trans)glycosidases"/>
    <property type="match status" value="1"/>
</dbReference>
<dbReference type="GeneID" id="87940952"/>
<dbReference type="Pfam" id="PF00704">
    <property type="entry name" value="Glyco_hydro_18"/>
    <property type="match status" value="1"/>
</dbReference>
<dbReference type="Proteomes" id="UP001322277">
    <property type="component" value="Chromosome 3"/>
</dbReference>
<feature type="domain" description="GH18" evidence="3">
    <location>
        <begin position="1"/>
        <end position="202"/>
    </location>
</feature>
<dbReference type="SUPFAM" id="SSF54556">
    <property type="entry name" value="Chitinase insertion domain"/>
    <property type="match status" value="1"/>
</dbReference>
<dbReference type="PANTHER" id="PTHR11177:SF333">
    <property type="entry name" value="CHITINASE"/>
    <property type="match status" value="1"/>
</dbReference>
<dbReference type="RefSeq" id="XP_062776659.1">
    <property type="nucleotide sequence ID" value="XM_062920608.1"/>
</dbReference>
<comment type="similarity">
    <text evidence="1">Belongs to the glycosyl hydrolase 18 family. Chitinase class V subfamily.</text>
</comment>
<dbReference type="PROSITE" id="PS51910">
    <property type="entry name" value="GH18_2"/>
    <property type="match status" value="1"/>
</dbReference>
<dbReference type="InterPro" id="IPR050314">
    <property type="entry name" value="Glycosyl_Hydrlase_18"/>
</dbReference>
<evidence type="ECO:0000256" key="2">
    <source>
        <dbReference type="ARBA" id="ARBA00012729"/>
    </source>
</evidence>
<dbReference type="KEGG" id="cdet:87940952"/>
<dbReference type="GO" id="GO:0005975">
    <property type="term" value="P:carbohydrate metabolic process"/>
    <property type="evidence" value="ECO:0007669"/>
    <property type="project" value="InterPro"/>
</dbReference>
<evidence type="ECO:0000256" key="1">
    <source>
        <dbReference type="ARBA" id="ARBA00008682"/>
    </source>
</evidence>
<gene>
    <name evidence="4" type="ORF">CDEST_04449</name>
</gene>
<organism evidence="4 5">
    <name type="scientific">Colletotrichum destructivum</name>
    <dbReference type="NCBI Taxonomy" id="34406"/>
    <lineage>
        <taxon>Eukaryota</taxon>
        <taxon>Fungi</taxon>
        <taxon>Dikarya</taxon>
        <taxon>Ascomycota</taxon>
        <taxon>Pezizomycotina</taxon>
        <taxon>Sordariomycetes</taxon>
        <taxon>Hypocreomycetidae</taxon>
        <taxon>Glomerellales</taxon>
        <taxon>Glomerellaceae</taxon>
        <taxon>Colletotrichum</taxon>
        <taxon>Colletotrichum destructivum species complex</taxon>
    </lineage>
</organism>
<dbReference type="EMBL" id="CP137307">
    <property type="protein sequence ID" value="WQF79435.1"/>
    <property type="molecule type" value="Genomic_DNA"/>
</dbReference>
<dbReference type="InterPro" id="IPR029070">
    <property type="entry name" value="Chitinase_insertion_sf"/>
</dbReference>
<evidence type="ECO:0000313" key="5">
    <source>
        <dbReference type="Proteomes" id="UP001322277"/>
    </source>
</evidence>
<dbReference type="EC" id="3.2.1.14" evidence="2"/>
<dbReference type="InterPro" id="IPR011583">
    <property type="entry name" value="Chitinase_II/V-like_cat"/>
</dbReference>
<dbReference type="InterPro" id="IPR001223">
    <property type="entry name" value="Glyco_hydro18_cat"/>
</dbReference>
<dbReference type="PANTHER" id="PTHR11177">
    <property type="entry name" value="CHITINASE"/>
    <property type="match status" value="1"/>
</dbReference>
<dbReference type="InterPro" id="IPR017853">
    <property type="entry name" value="GH"/>
</dbReference>
<name>A0AAX4I7S4_9PEZI</name>
<accession>A0AAX4I7S4</accession>